<dbReference type="SUPFAM" id="SSF52540">
    <property type="entry name" value="P-loop containing nucleoside triphosphate hydrolases"/>
    <property type="match status" value="1"/>
</dbReference>
<dbReference type="AlphaFoldDB" id="A0A238J4E8"/>
<dbReference type="InterPro" id="IPR027417">
    <property type="entry name" value="P-loop_NTPase"/>
</dbReference>
<organism evidence="3 4">
    <name type="scientific">Boseongicola aestuarii</name>
    <dbReference type="NCBI Taxonomy" id="1470561"/>
    <lineage>
        <taxon>Bacteria</taxon>
        <taxon>Pseudomonadati</taxon>
        <taxon>Pseudomonadota</taxon>
        <taxon>Alphaproteobacteria</taxon>
        <taxon>Rhodobacterales</taxon>
        <taxon>Paracoccaceae</taxon>
        <taxon>Boseongicola</taxon>
    </lineage>
</organism>
<dbReference type="InterPro" id="IPR007936">
    <property type="entry name" value="VapE-like_dom"/>
</dbReference>
<keyword evidence="4" id="KW-1185">Reference proteome</keyword>
<sequence>MKTNLKPDSNGGAQYLYWINPNAPAYLEHMASEGPSHPRSQTFNSCATTDLAAFIEKHNGNQRRNIYHVPNAEFLDGKRNKANISAVRFLHVDLDFKDYPGKPAEQVDRVKAFLFDSDNRPSWIPHPTSIWMTGGGYQAIWRLEEPIGPDTAEKLNMALLKGLEGGPGTHDVSRLLRIPSTVNWLNDKKRKDGREPAIGHLAYPTTFKAPPSSYKVDDFVPPDHLLSSGGDAKSPKVANVTSIAPLPLPEKADDVLPDDTEWRAAIRDGKTPKGKSYSSRSELMFAATVWMLSNGMQPGTVLAVLLAPRFAIGDHIRDRAGDIIEQQSYAERQVKRALGVVSAKGSEWPTPTDNGQPKSNDPNNIRHALSKLGVAVRRNEFTAEDEFEGFRLEDRDINDIADILSSKFVRHLHFSASSAAIKRELLATAHEYRYHPVRECLDGLVWDGVKRLDTWLSDYAGVENTELHRAFAAKTLIGAVRRIRKPGSKFDTMLVLEGDQGVGKSRLVRKLALRDAWFCESLNLKAGDRERAQILARAWIAECQELDGLNKMTHENLKKFLSESTDTYRKPYDKNARQYPRHSILIGTTNEFDYLRDLTGNRRFWPVKVKQIDVKGFAGVVEQLWAEAAHREAVGESATLPKHLWNAAADAQAERVAEDPYMDALSGTLGGMVAKVSMDSIKLILGLPTAKLTPHDSRRIKAVMETLDWRDGTFRLWVSARGERRPVRGFMANDADESSPEVAARQTKDGKLTVALVGKNGELISPTDEPQTDDQVPF</sequence>
<name>A0A238J4E8_9RHOB</name>
<gene>
    <name evidence="3" type="ORF">BOA8489_03169</name>
</gene>
<proteinExistence type="predicted"/>
<evidence type="ECO:0000259" key="2">
    <source>
        <dbReference type="Pfam" id="PF05272"/>
    </source>
</evidence>
<dbReference type="Proteomes" id="UP000201838">
    <property type="component" value="Unassembled WGS sequence"/>
</dbReference>
<feature type="region of interest" description="Disordered" evidence="1">
    <location>
        <begin position="342"/>
        <end position="364"/>
    </location>
</feature>
<accession>A0A238J4E8</accession>
<dbReference type="OrthoDB" id="9763644at2"/>
<evidence type="ECO:0000313" key="3">
    <source>
        <dbReference type="EMBL" id="SMX25035.1"/>
    </source>
</evidence>
<evidence type="ECO:0000313" key="4">
    <source>
        <dbReference type="Proteomes" id="UP000201838"/>
    </source>
</evidence>
<evidence type="ECO:0000256" key="1">
    <source>
        <dbReference type="SAM" id="MobiDB-lite"/>
    </source>
</evidence>
<feature type="domain" description="Virulence-associated protein E-like" evidence="2">
    <location>
        <begin position="441"/>
        <end position="655"/>
    </location>
</feature>
<dbReference type="Pfam" id="PF05272">
    <property type="entry name" value="VapE-like_dom"/>
    <property type="match status" value="1"/>
</dbReference>
<dbReference type="PANTHER" id="PTHR34985:SF1">
    <property type="entry name" value="SLR0554 PROTEIN"/>
    <property type="match status" value="1"/>
</dbReference>
<dbReference type="PANTHER" id="PTHR34985">
    <property type="entry name" value="SLR0554 PROTEIN"/>
    <property type="match status" value="1"/>
</dbReference>
<dbReference type="RefSeq" id="WP_093975230.1">
    <property type="nucleotide sequence ID" value="NZ_FXXQ01000011.1"/>
</dbReference>
<dbReference type="Gene3D" id="3.30.70.1790">
    <property type="entry name" value="RepB DNA-primase, N-terminal domain"/>
    <property type="match status" value="1"/>
</dbReference>
<reference evidence="3 4" key="1">
    <citation type="submission" date="2017-05" db="EMBL/GenBank/DDBJ databases">
        <authorList>
            <person name="Song R."/>
            <person name="Chenine A.L."/>
            <person name="Ruprecht R.M."/>
        </authorList>
    </citation>
    <scope>NUCLEOTIDE SEQUENCE [LARGE SCALE GENOMIC DNA]</scope>
    <source>
        <strain evidence="3 4">CECT 8489</strain>
    </source>
</reference>
<feature type="compositionally biased region" description="Polar residues" evidence="1">
    <location>
        <begin position="349"/>
        <end position="363"/>
    </location>
</feature>
<protein>
    <submittedName>
        <fullName evidence="3">Virulence-associated protein E</fullName>
    </submittedName>
</protein>
<dbReference type="EMBL" id="FXXQ01000011">
    <property type="protein sequence ID" value="SMX25035.1"/>
    <property type="molecule type" value="Genomic_DNA"/>
</dbReference>